<organism evidence="2 3">
    <name type="scientific">Fervidicella metallireducens AeB</name>
    <dbReference type="NCBI Taxonomy" id="1403537"/>
    <lineage>
        <taxon>Bacteria</taxon>
        <taxon>Bacillati</taxon>
        <taxon>Bacillota</taxon>
        <taxon>Clostridia</taxon>
        <taxon>Eubacteriales</taxon>
        <taxon>Clostridiaceae</taxon>
        <taxon>Fervidicella</taxon>
    </lineage>
</organism>
<dbReference type="PANTHER" id="PTHR43798">
    <property type="entry name" value="MONOACYLGLYCEROL LIPASE"/>
    <property type="match status" value="1"/>
</dbReference>
<dbReference type="Proteomes" id="UP000019681">
    <property type="component" value="Unassembled WGS sequence"/>
</dbReference>
<dbReference type="OrthoDB" id="252464at2"/>
<dbReference type="InterPro" id="IPR000073">
    <property type="entry name" value="AB_hydrolase_1"/>
</dbReference>
<dbReference type="RefSeq" id="WP_035381466.1">
    <property type="nucleotide sequence ID" value="NZ_AZQP01000057.1"/>
</dbReference>
<dbReference type="InterPro" id="IPR029058">
    <property type="entry name" value="AB_hydrolase_fold"/>
</dbReference>
<evidence type="ECO:0000313" key="2">
    <source>
        <dbReference type="EMBL" id="EYE87429.1"/>
    </source>
</evidence>
<dbReference type="InterPro" id="IPR050266">
    <property type="entry name" value="AB_hydrolase_sf"/>
</dbReference>
<protein>
    <recommendedName>
        <fullName evidence="1">AB hydrolase-1 domain-containing protein</fullName>
    </recommendedName>
</protein>
<dbReference type="Pfam" id="PF12697">
    <property type="entry name" value="Abhydrolase_6"/>
    <property type="match status" value="1"/>
</dbReference>
<comment type="caution">
    <text evidence="2">The sequence shown here is derived from an EMBL/GenBank/DDBJ whole genome shotgun (WGS) entry which is preliminary data.</text>
</comment>
<dbReference type="SUPFAM" id="SSF53474">
    <property type="entry name" value="alpha/beta-Hydrolases"/>
    <property type="match status" value="1"/>
</dbReference>
<evidence type="ECO:0000313" key="3">
    <source>
        <dbReference type="Proteomes" id="UP000019681"/>
    </source>
</evidence>
<sequence length="295" mass="33183">MGKVELKKVGLKNGEVIGYREGGEGKTILLVHGNMVSSNHWGELLERLADDYHVVAVDLRGAGVSSYNRPIETFKDFAEDIKLLCDELNLRDFLLIGWSMGGGISQGFVADYQGYANSLILYESIPCSGYSYHKKGPNGEILPECYQNKEELLQDRIQLKPMIDALENNNRSFIKYLWDQLVLNVVKPGDEEYEKLLDDIFMTRNLRDAAWAAHSFNISHMYNGVTQGSGEVDNITIPVRIFAGDRDVIVPSNLAYFTAKEIGENAEIVILNGCGHAPHYDNIALVIEKIKEFYR</sequence>
<dbReference type="STRING" id="1403537.Q428_13375"/>
<dbReference type="AlphaFoldDB" id="A0A017RSI6"/>
<reference evidence="2 3" key="1">
    <citation type="journal article" date="2014" name="Genome Announc.">
        <title>Draft Genome Sequence of Fervidicella metallireducens Strain AeBT, an Iron-Reducing Thermoanaerobe from the Great Artesian Basin.</title>
        <authorList>
            <person name="Patel B.K."/>
        </authorList>
    </citation>
    <scope>NUCLEOTIDE SEQUENCE [LARGE SCALE GENOMIC DNA]</scope>
    <source>
        <strain evidence="2 3">AeB</strain>
    </source>
</reference>
<feature type="domain" description="AB hydrolase-1" evidence="1">
    <location>
        <begin position="28"/>
        <end position="286"/>
    </location>
</feature>
<gene>
    <name evidence="2" type="ORF">Q428_13375</name>
</gene>
<dbReference type="Gene3D" id="3.40.50.1820">
    <property type="entry name" value="alpha/beta hydrolase"/>
    <property type="match status" value="1"/>
</dbReference>
<accession>A0A017RSI6</accession>
<evidence type="ECO:0000259" key="1">
    <source>
        <dbReference type="Pfam" id="PF12697"/>
    </source>
</evidence>
<keyword evidence="3" id="KW-1185">Reference proteome</keyword>
<proteinExistence type="predicted"/>
<dbReference type="EMBL" id="AZQP01000057">
    <property type="protein sequence ID" value="EYE87429.1"/>
    <property type="molecule type" value="Genomic_DNA"/>
</dbReference>
<name>A0A017RSI6_9CLOT</name>